<comment type="similarity">
    <text evidence="2">Belongs to the glycosyl hydrolase 51 family.</text>
</comment>
<dbReference type="InterPro" id="IPR013780">
    <property type="entry name" value="Glyco_hydro_b"/>
</dbReference>
<evidence type="ECO:0000256" key="1">
    <source>
        <dbReference type="ARBA" id="ARBA00001462"/>
    </source>
</evidence>
<dbReference type="InterPro" id="IPR011081">
    <property type="entry name" value="Big_4"/>
</dbReference>
<evidence type="ECO:0000256" key="2">
    <source>
        <dbReference type="ARBA" id="ARBA00007186"/>
    </source>
</evidence>
<evidence type="ECO:0000256" key="4">
    <source>
        <dbReference type="ARBA" id="ARBA00022729"/>
    </source>
</evidence>
<dbReference type="Pfam" id="PF06964">
    <property type="entry name" value="Alpha-L-AF_C"/>
    <property type="match status" value="1"/>
</dbReference>
<organism evidence="13 14">
    <name type="scientific">Paenibacillus sambharensis</name>
    <dbReference type="NCBI Taxonomy" id="1803190"/>
    <lineage>
        <taxon>Bacteria</taxon>
        <taxon>Bacillati</taxon>
        <taxon>Bacillota</taxon>
        <taxon>Bacilli</taxon>
        <taxon>Bacillales</taxon>
        <taxon>Paenibacillaceae</taxon>
        <taxon>Paenibacillus</taxon>
    </lineage>
</organism>
<proteinExistence type="inferred from homology"/>
<dbReference type="InterPro" id="IPR003305">
    <property type="entry name" value="CenC_carb-bd"/>
</dbReference>
<keyword evidence="4 10" id="KW-0732">Signal</keyword>
<dbReference type="RefSeq" id="WP_111147957.1">
    <property type="nucleotide sequence ID" value="NZ_QKRB01000051.1"/>
</dbReference>
<dbReference type="InterPro" id="IPR008979">
    <property type="entry name" value="Galactose-bd-like_sf"/>
</dbReference>
<name>A0A2W1L644_9BACL</name>
<dbReference type="Gene3D" id="2.60.120.560">
    <property type="entry name" value="Exo-inulinase, domain 1"/>
    <property type="match status" value="1"/>
</dbReference>
<dbReference type="InterPro" id="IPR023296">
    <property type="entry name" value="Glyco_hydro_beta-prop_sf"/>
</dbReference>
<feature type="chain" id="PRO_5015978471" description="non-reducing end alpha-L-arabinofuranosidase" evidence="10">
    <location>
        <begin position="27"/>
        <end position="2542"/>
    </location>
</feature>
<comment type="caution">
    <text evidence="13">The sequence shown here is derived from an EMBL/GenBank/DDBJ whole genome shotgun (WGS) entry which is preliminary data.</text>
</comment>
<protein>
    <recommendedName>
        <fullName evidence="3">non-reducing end alpha-L-arabinofuranosidase</fullName>
        <ecNumber evidence="3">3.2.1.55</ecNumber>
    </recommendedName>
</protein>
<dbReference type="Gene3D" id="2.60.40.1180">
    <property type="entry name" value="Golgi alpha-mannosidase II"/>
    <property type="match status" value="1"/>
</dbReference>
<dbReference type="SUPFAM" id="SSF51445">
    <property type="entry name" value="(Trans)glycosidases"/>
    <property type="match status" value="1"/>
</dbReference>
<dbReference type="Gene3D" id="2.60.120.200">
    <property type="match status" value="3"/>
</dbReference>
<keyword evidence="7" id="KW-0325">Glycoprotein</keyword>
<evidence type="ECO:0000256" key="10">
    <source>
        <dbReference type="SAM" id="SignalP"/>
    </source>
</evidence>
<dbReference type="OrthoDB" id="9758333at2"/>
<dbReference type="Gene3D" id="2.60.120.260">
    <property type="entry name" value="Galactose-binding domain-like"/>
    <property type="match status" value="1"/>
</dbReference>
<evidence type="ECO:0000256" key="3">
    <source>
        <dbReference type="ARBA" id="ARBA00012670"/>
    </source>
</evidence>
<dbReference type="InterPro" id="IPR055235">
    <property type="entry name" value="ASD1_cat"/>
</dbReference>
<evidence type="ECO:0000256" key="8">
    <source>
        <dbReference type="ARBA" id="ARBA00023295"/>
    </source>
</evidence>
<dbReference type="PANTHER" id="PTHR31776">
    <property type="entry name" value="ALPHA-L-ARABINOFURANOSIDASE 1"/>
    <property type="match status" value="1"/>
</dbReference>
<dbReference type="SUPFAM" id="SSF49785">
    <property type="entry name" value="Galactose-binding domain-like"/>
    <property type="match status" value="1"/>
</dbReference>
<evidence type="ECO:0000259" key="12">
    <source>
        <dbReference type="SMART" id="SM00813"/>
    </source>
</evidence>
<reference evidence="13 14" key="1">
    <citation type="submission" date="2018-06" db="EMBL/GenBank/DDBJ databases">
        <title>Paenibacillus imtechensis sp. nov.</title>
        <authorList>
            <person name="Pinnaka A.K."/>
            <person name="Singh H."/>
            <person name="Kaur M."/>
        </authorList>
    </citation>
    <scope>NUCLEOTIDE SEQUENCE [LARGE SCALE GENOMIC DNA]</scope>
    <source>
        <strain evidence="13 14">SMB1</strain>
    </source>
</reference>
<gene>
    <name evidence="13" type="ORF">DNH61_17460</name>
</gene>
<evidence type="ECO:0000256" key="7">
    <source>
        <dbReference type="ARBA" id="ARBA00023180"/>
    </source>
</evidence>
<accession>A0A2W1L644</accession>
<dbReference type="InterPro" id="IPR010720">
    <property type="entry name" value="Alpha-L-AF_C"/>
</dbReference>
<evidence type="ECO:0000313" key="13">
    <source>
        <dbReference type="EMBL" id="PZD94736.1"/>
    </source>
</evidence>
<keyword evidence="8" id="KW-0326">Glycosidase</keyword>
<dbReference type="Pfam" id="PF22848">
    <property type="entry name" value="ASD1_dom"/>
    <property type="match status" value="1"/>
</dbReference>
<keyword evidence="5" id="KW-0378">Hydrolase</keyword>
<evidence type="ECO:0000256" key="9">
    <source>
        <dbReference type="SAM" id="MobiDB-lite"/>
    </source>
</evidence>
<feature type="region of interest" description="Disordered" evidence="9">
    <location>
        <begin position="61"/>
        <end position="80"/>
    </location>
</feature>
<dbReference type="Pfam" id="PF20578">
    <property type="entry name" value="aBig_2"/>
    <property type="match status" value="4"/>
</dbReference>
<evidence type="ECO:0000256" key="5">
    <source>
        <dbReference type="ARBA" id="ARBA00022801"/>
    </source>
</evidence>
<evidence type="ECO:0000313" key="14">
    <source>
        <dbReference type="Proteomes" id="UP000249522"/>
    </source>
</evidence>
<dbReference type="PANTHER" id="PTHR31776:SF0">
    <property type="entry name" value="ALPHA-L-ARABINOFURANOSIDASE 1"/>
    <property type="match status" value="1"/>
</dbReference>
<feature type="compositionally biased region" description="Polar residues" evidence="9">
    <location>
        <begin position="61"/>
        <end position="73"/>
    </location>
</feature>
<feature type="domain" description="Alpha-L-arabinofuranosidase C-terminal" evidence="12">
    <location>
        <begin position="781"/>
        <end position="1148"/>
    </location>
</feature>
<sequence length="2542" mass="277699">MRDTRKSVSLLLLVSLLLGIVTPASAAGAAETSDSSKEAVQAAVAQEDLVLHYSFDETSGTTVRDASGNNRSGTMHGGASFSDGKVNNALTLNGSNGYIQMPDGILQNVNAMTVSAWVKPGANPAWSRVFDFGSSTTSNLFLTLNNGANGTIRLGMVNGSTSHDIDAVEFPSSDAWQHVAVTMAGKVAVIYLNGIEVAQNSNITIKPSDLGNSTRNYIGRSQWPDPYFNGKIDDFRVYNRALSGEDLKEVMAESLTVLESVALDKNWLSLGDSTELLSDIELPAAGPMGSSITWHSSDPAVISHTGRVTRPAAGSGDAEVTLTASLSKGEVFDTKVFEFVVWETGSAAYQIDIDAGSPLYESNPTLFGLFYEDINYAADGGLYAELIQNRSFEFSSSLASWSTEAYGGAAVTVTSSTAQPLNENNHKYARIQITEPGEGAGISNFGYTGIAVEGGERYDFSIYARTKDSLASPMRVELRSEDESVVYGSADITGLTAEWTKFEAKLVSNTTDNKAKLVILFDDAAAVDVDMISLFPEKTWKNRENGLRYDLAKMLDDMNPKFLRFPGGCIVENGAIDNIYRWKNTIGDVAERETQTNFWGYHQSFGLGYDEYFRLAEDIGAEPVPHIFSGIISCNSNPPTVPMDQLQPYIDDALDLIEYANGDAETTEWGAVRAANGHPEPYNLKYLGIGNETWGANYFSRYKVFYDAIKAKYPDIRLILSAGAFPEDANYRATYEWLGKPGDGQEADLVDEHMYQSPAWMLNNVDRYDDQDRSGPSVFVGEFASHGSGRRNNVESAITEAAFMTGLERNSDIVEMAAYAPLFSRRPASFTQWTPDMIWFDEHKAFGTPNYYVQKEFMNHMGDQVLLVNLTKKRGSQVEDKDSIMLGTWATQVEYDNISVVAEDGTVLYQNDFSDPSTLADFTDNGAGGWVIADGVLKQTSMDEDVRLRLNGEDDWPDYTMTLEAKKTAGNEGFLIGFEAEDFDNYYWYNLGGWNNTVTVVERSVNNAKSDASPRLSQGVKTGQTYKITIGVEQDMMRLYLDDKLMFEVKPDQQKNDNYIGPLYSSTTVDKETGDIIVKVVNTSSNRQPSNIQVSGADYINPEGTVIEISGDSLTAENSFEKPADTASVTRTHSGFGASFAYEFPSYSVTILRLKTTEGPVVEAIDPIEAITAVNQPPQLPSTVTLHLSDNTTAKASVQWKPIDDLQYNNPGVFEVEGIVEGTYLEAEAAVTVLEADVSGQLMKAYADLKIPNEDNVRGNITLKSEMAAGAETVQITWHSSHPEIISDEAGGDQGQIPAGVVRRQAEDANVTLTAALRLNGQTLHKTFHLTVKAAAQLDEFRGYMYTYFRSNLYGTGESQQIHLATSKDGLFWDDMNNNEPILVSTLGTKGVRDSYVVRAPEGDKFYMIATDLDANGGNWGQYANNGSKSIMVWESDDLVNWSDQRMIEIAPEGAGNMWAPETIYDPSTGEYVVYWASNVKGEGHRIYYAKTRDFRSFTKPQVFKDRTAADTFIDTSMIAHDGMYYRFTKNEDNLTILLEKSPSVLGQYELVKEKIAGQEGVEGPGIFKLNGEDKWLLLMDGYTRSNAGVGFFPLIAESPDDLASGNFRRLESHEFRMPTGAKHGSIIPVTGQEYDAIMEKWGGALVEPVTPDTGDPVVPDLEYKFDEALDGTAVLNTGKSGAQNNGTLYNGAGYADDAGKGEVLKLGGGAVNTDSPYLEFPQGYFDGKDNVTIMMDVKSEMNNENFFTFTAGQDRNKYLFLRTRPNEIYSALTVKTYSKEQGITKPLASSMKNTWTNLAIVLERNPDGKYSTMKLYRDGVLVGTQNQLVANLSTMGSGLKAYLGKSFYPDTYFKGSFDHVRVYNRALTDVQIMEVIQPPGGDDDLILHYDMKTTAEADGRFIVKDVAKGTVTYDGIFRNRGNGGHASDGTSGFVSFNGGGSNSNSGYIEIPKGSDGHDVLHGLDEVTVSTIVNWTNDGVNRWIFGLGTVLTPETNKYLFATPRHGVSGNPAAAGISKQGWPNEALVKGAAGSSMAPGTWHHVTVTMSEAANTLTLYLNGAKVASGSANGIKLSDLIDSKASHSGFLGKSIFTGDSYLRGSIADFRIYKRALTGEEVTKLYTEASDSVANIRQLTVRDAAKQLDMSRYLGEGDSSAAEITQNLTLPVSGNNGVRIAWSSSHPDVISSSGKVTRPAADAADIEVELTATLTYQDMTETVRFPVTVLKDFDDQQKADQDAAALMIYNANNVKGNLRLAATGPAGSKITWASSKPEVIKGTAEAAGDAKQLGWVTRQAADQAVTLTATVTHGAASAERSFEVTVAKAPKAPDYDAYFFAYFTGEYEGGEEISFATAEDPLYWRALNNGKSVIQSTMGEKGLRDPFIIRSPEGDKFYLIATDLKMGESTNFDQAQITGSHSIMVWESEDLVNWSEQRMVEVAPKNGGNTWAPEAYYDPNTGEYVVFWASSMKAADTYGKYPNGRPSGQYNVMYYATTRDFHEFSEPKVFIDDAYPTIDTTIIENEGTLLPVDEIGSELQGLCGKSG</sequence>
<dbReference type="EC" id="3.2.1.55" evidence="3"/>
<dbReference type="EMBL" id="QKRB01000051">
    <property type="protein sequence ID" value="PZD94736.1"/>
    <property type="molecule type" value="Genomic_DNA"/>
</dbReference>
<dbReference type="Gene3D" id="2.115.10.20">
    <property type="entry name" value="Glycosyl hydrolase domain, family 43"/>
    <property type="match status" value="2"/>
</dbReference>
<comment type="catalytic activity">
    <reaction evidence="1">
        <text>Hydrolysis of terminal non-reducing alpha-L-arabinofuranoside residues in alpha-L-arabinosides.</text>
        <dbReference type="EC" id="3.2.1.55"/>
    </reaction>
</comment>
<feature type="domain" description="LamG-like jellyroll fold" evidence="11">
    <location>
        <begin position="1965"/>
        <end position="2115"/>
    </location>
</feature>
<dbReference type="InterPro" id="IPR046780">
    <property type="entry name" value="aBig_2"/>
</dbReference>
<dbReference type="SMART" id="SM00560">
    <property type="entry name" value="LamGL"/>
    <property type="match status" value="2"/>
</dbReference>
<dbReference type="SUPFAM" id="SSF75005">
    <property type="entry name" value="Arabinanase/levansucrase/invertase"/>
    <property type="match status" value="2"/>
</dbReference>
<feature type="domain" description="LamG-like jellyroll fold" evidence="11">
    <location>
        <begin position="110"/>
        <end position="245"/>
    </location>
</feature>
<dbReference type="Pfam" id="PF13385">
    <property type="entry name" value="Laminin_G_3"/>
    <property type="match status" value="3"/>
</dbReference>
<dbReference type="InterPro" id="IPR017853">
    <property type="entry name" value="GH"/>
</dbReference>
<dbReference type="Proteomes" id="UP000249522">
    <property type="component" value="Unassembled WGS sequence"/>
</dbReference>
<dbReference type="InterPro" id="IPR051563">
    <property type="entry name" value="Glycosyl_Hydrolase_51"/>
</dbReference>
<dbReference type="Gene3D" id="3.20.20.80">
    <property type="entry name" value="Glycosidases"/>
    <property type="match status" value="1"/>
</dbReference>
<dbReference type="SUPFAM" id="SSF49899">
    <property type="entry name" value="Concanavalin A-like lectins/glucanases"/>
    <property type="match status" value="3"/>
</dbReference>
<evidence type="ECO:0000256" key="6">
    <source>
        <dbReference type="ARBA" id="ARBA00023157"/>
    </source>
</evidence>
<feature type="signal peptide" evidence="10">
    <location>
        <begin position="1"/>
        <end position="26"/>
    </location>
</feature>
<dbReference type="CDD" id="cd08983">
    <property type="entry name" value="GH43_Bt3655-like"/>
    <property type="match status" value="2"/>
</dbReference>
<evidence type="ECO:0000259" key="11">
    <source>
        <dbReference type="SMART" id="SM00560"/>
    </source>
</evidence>
<dbReference type="Pfam" id="PF07532">
    <property type="entry name" value="Big_4"/>
    <property type="match status" value="1"/>
</dbReference>
<dbReference type="InterPro" id="IPR006558">
    <property type="entry name" value="LamG-like"/>
</dbReference>
<dbReference type="GO" id="GO:0046373">
    <property type="term" value="P:L-arabinose metabolic process"/>
    <property type="evidence" value="ECO:0007669"/>
    <property type="project" value="InterPro"/>
</dbReference>
<dbReference type="Pfam" id="PF02018">
    <property type="entry name" value="CBM_4_9"/>
    <property type="match status" value="1"/>
</dbReference>
<dbReference type="SMART" id="SM00813">
    <property type="entry name" value="Alpha-L-AF_C"/>
    <property type="match status" value="1"/>
</dbReference>
<dbReference type="InterPro" id="IPR013320">
    <property type="entry name" value="ConA-like_dom_sf"/>
</dbReference>
<keyword evidence="6" id="KW-1015">Disulfide bond</keyword>
<dbReference type="GO" id="GO:0046556">
    <property type="term" value="F:alpha-L-arabinofuranosidase activity"/>
    <property type="evidence" value="ECO:0007669"/>
    <property type="project" value="UniProtKB-EC"/>
</dbReference>
<keyword evidence="14" id="KW-1185">Reference proteome</keyword>